<dbReference type="AlphaFoldDB" id="A0A0F9UCE0"/>
<reference evidence="1" key="1">
    <citation type="journal article" date="2015" name="Nature">
        <title>Complex archaea that bridge the gap between prokaryotes and eukaryotes.</title>
        <authorList>
            <person name="Spang A."/>
            <person name="Saw J.H."/>
            <person name="Jorgensen S.L."/>
            <person name="Zaremba-Niedzwiedzka K."/>
            <person name="Martijn J."/>
            <person name="Lind A.E."/>
            <person name="van Eijk R."/>
            <person name="Schleper C."/>
            <person name="Guy L."/>
            <person name="Ettema T.J."/>
        </authorList>
    </citation>
    <scope>NUCLEOTIDE SEQUENCE</scope>
</reference>
<dbReference type="EMBL" id="LAZR01000107">
    <property type="protein sequence ID" value="KKN90840.1"/>
    <property type="molecule type" value="Genomic_DNA"/>
</dbReference>
<proteinExistence type="predicted"/>
<gene>
    <name evidence="1" type="ORF">LCGC14_0224230</name>
</gene>
<accession>A0A0F9UCE0</accession>
<sequence length="57" mass="6720">MVKTEVIKITILKEWIEEMKIKFDPKSFDGSGYDKLYGVKLCLTYLDEFVEKIEKGE</sequence>
<name>A0A0F9UCE0_9ZZZZ</name>
<evidence type="ECO:0000313" key="1">
    <source>
        <dbReference type="EMBL" id="KKN90840.1"/>
    </source>
</evidence>
<protein>
    <submittedName>
        <fullName evidence="1">Uncharacterized protein</fullName>
    </submittedName>
</protein>
<organism evidence="1">
    <name type="scientific">marine sediment metagenome</name>
    <dbReference type="NCBI Taxonomy" id="412755"/>
    <lineage>
        <taxon>unclassified sequences</taxon>
        <taxon>metagenomes</taxon>
        <taxon>ecological metagenomes</taxon>
    </lineage>
</organism>
<comment type="caution">
    <text evidence="1">The sequence shown here is derived from an EMBL/GenBank/DDBJ whole genome shotgun (WGS) entry which is preliminary data.</text>
</comment>